<name>A0A940IF32_9BACT</name>
<dbReference type="Pfam" id="PF24836">
    <property type="entry name" value="NQRA_2nd"/>
    <property type="match status" value="1"/>
</dbReference>
<gene>
    <name evidence="8" type="primary">nqrA</name>
    <name evidence="12" type="ORF">IAC51_06625</name>
</gene>
<evidence type="ECO:0000256" key="6">
    <source>
        <dbReference type="ARBA" id="ARBA00023075"/>
    </source>
</evidence>
<evidence type="ECO:0000259" key="11">
    <source>
        <dbReference type="Pfam" id="PF24836"/>
    </source>
</evidence>
<comment type="subunit">
    <text evidence="8">Composed of six subunits; NqrA, NqrB, NqrC, NqrD, NqrE and NqrF.</text>
</comment>
<evidence type="ECO:0000256" key="1">
    <source>
        <dbReference type="ARBA" id="ARBA00022448"/>
    </source>
</evidence>
<comment type="function">
    <text evidence="8">NQR complex catalyzes the reduction of ubiquinone-1 to ubiquinol by two successive reactions, coupled with the transport of Na(+) ions from the cytoplasm to the periplasm. NqrA to NqrE are probably involved in the second step, the conversion of ubisemiquinone to ubiquinol.</text>
</comment>
<organism evidence="12 13">
    <name type="scientific">Candidatus Aphodosoma intestinipullorum</name>
    <dbReference type="NCBI Taxonomy" id="2840674"/>
    <lineage>
        <taxon>Bacteria</taxon>
        <taxon>Pseudomonadati</taxon>
        <taxon>Bacteroidota</taxon>
        <taxon>Bacteroidia</taxon>
        <taxon>Bacteroidales</taxon>
        <taxon>Candidatus Aphodosoma</taxon>
    </lineage>
</organism>
<dbReference type="EC" id="7.2.1.1" evidence="8"/>
<keyword evidence="4 8" id="KW-0915">Sodium</keyword>
<feature type="domain" description="NqrA N-terminal barrel-sandwich hybrid" evidence="9">
    <location>
        <begin position="4"/>
        <end position="96"/>
    </location>
</feature>
<evidence type="ECO:0000259" key="10">
    <source>
        <dbReference type="Pfam" id="PF11973"/>
    </source>
</evidence>
<comment type="caution">
    <text evidence="12">The sequence shown here is derived from an EMBL/GenBank/DDBJ whole genome shotgun (WGS) entry which is preliminary data.</text>
</comment>
<dbReference type="GO" id="GO:0016655">
    <property type="term" value="F:oxidoreductase activity, acting on NAD(P)H, quinone or similar compound as acceptor"/>
    <property type="evidence" value="ECO:0007669"/>
    <property type="project" value="UniProtKB-UniRule"/>
</dbReference>
<dbReference type="InterPro" id="IPR008703">
    <property type="entry name" value="NqrA"/>
</dbReference>
<dbReference type="AlphaFoldDB" id="A0A940IF32"/>
<evidence type="ECO:0000313" key="13">
    <source>
        <dbReference type="Proteomes" id="UP000712007"/>
    </source>
</evidence>
<evidence type="ECO:0000256" key="5">
    <source>
        <dbReference type="ARBA" id="ARBA00023065"/>
    </source>
</evidence>
<keyword evidence="2 8" id="KW-1278">Translocase</keyword>
<reference evidence="12" key="1">
    <citation type="submission" date="2020-10" db="EMBL/GenBank/DDBJ databases">
        <authorList>
            <person name="Gilroy R."/>
        </authorList>
    </citation>
    <scope>NUCLEOTIDE SEQUENCE</scope>
    <source>
        <strain evidence="12">3924</strain>
    </source>
</reference>
<dbReference type="Pfam" id="PF05896">
    <property type="entry name" value="NQRA_N"/>
    <property type="match status" value="1"/>
</dbReference>
<reference evidence="12" key="2">
    <citation type="journal article" date="2021" name="PeerJ">
        <title>Extensive microbial diversity within the chicken gut microbiome revealed by metagenomics and culture.</title>
        <authorList>
            <person name="Gilroy R."/>
            <person name="Ravi A."/>
            <person name="Getino M."/>
            <person name="Pursley I."/>
            <person name="Horton D.L."/>
            <person name="Alikhan N.F."/>
            <person name="Baker D."/>
            <person name="Gharbi K."/>
            <person name="Hall N."/>
            <person name="Watson M."/>
            <person name="Adriaenssens E.M."/>
            <person name="Foster-Nyarko E."/>
            <person name="Jarju S."/>
            <person name="Secka A."/>
            <person name="Antonio M."/>
            <person name="Oren A."/>
            <person name="Chaudhuri R.R."/>
            <person name="La Ragione R."/>
            <person name="Hildebrand F."/>
            <person name="Pallen M.J."/>
        </authorList>
    </citation>
    <scope>NUCLEOTIDE SEQUENCE</scope>
    <source>
        <strain evidence="12">3924</strain>
    </source>
</reference>
<evidence type="ECO:0000256" key="3">
    <source>
        <dbReference type="ARBA" id="ARBA00023027"/>
    </source>
</evidence>
<dbReference type="NCBIfam" id="TIGR01936">
    <property type="entry name" value="nqrA"/>
    <property type="match status" value="1"/>
</dbReference>
<comment type="catalytic activity">
    <reaction evidence="8">
        <text>a ubiquinone + n Na(+)(in) + NADH + H(+) = a ubiquinol + n Na(+)(out) + NAD(+)</text>
        <dbReference type="Rhea" id="RHEA:47748"/>
        <dbReference type="Rhea" id="RHEA-COMP:9565"/>
        <dbReference type="Rhea" id="RHEA-COMP:9566"/>
        <dbReference type="ChEBI" id="CHEBI:15378"/>
        <dbReference type="ChEBI" id="CHEBI:16389"/>
        <dbReference type="ChEBI" id="CHEBI:17976"/>
        <dbReference type="ChEBI" id="CHEBI:29101"/>
        <dbReference type="ChEBI" id="CHEBI:57540"/>
        <dbReference type="ChEBI" id="CHEBI:57945"/>
        <dbReference type="EC" id="7.2.1.1"/>
    </reaction>
</comment>
<keyword evidence="3 8" id="KW-0520">NAD</keyword>
<evidence type="ECO:0000256" key="8">
    <source>
        <dbReference type="HAMAP-Rule" id="MF_00425"/>
    </source>
</evidence>
<keyword evidence="1 8" id="KW-0813">Transport</keyword>
<comment type="similarity">
    <text evidence="8">Belongs to the NqrA family.</text>
</comment>
<dbReference type="GO" id="GO:0006814">
    <property type="term" value="P:sodium ion transport"/>
    <property type="evidence" value="ECO:0007669"/>
    <property type="project" value="UniProtKB-UniRule"/>
</dbReference>
<keyword evidence="7 8" id="KW-0739">Sodium transport</keyword>
<evidence type="ECO:0000259" key="9">
    <source>
        <dbReference type="Pfam" id="PF05896"/>
    </source>
</evidence>
<dbReference type="InterPro" id="IPR056147">
    <property type="entry name" value="NQRA_N"/>
</dbReference>
<evidence type="ECO:0000313" key="12">
    <source>
        <dbReference type="EMBL" id="MBO8440309.1"/>
    </source>
</evidence>
<keyword evidence="5 8" id="KW-0406">Ion transport</keyword>
<evidence type="ECO:0000256" key="7">
    <source>
        <dbReference type="ARBA" id="ARBA00023201"/>
    </source>
</evidence>
<feature type="domain" description="Na(+)-translocating NADH-quinone reductase subunit A C-terminal" evidence="10">
    <location>
        <begin position="260"/>
        <end position="309"/>
    </location>
</feature>
<evidence type="ECO:0000256" key="2">
    <source>
        <dbReference type="ARBA" id="ARBA00022967"/>
    </source>
</evidence>
<sequence length="450" mass="49260">MRTIKLSKGLNIEMPGKAAEKVAGAVASQEIAVVPDHFVGITPKVAVKEGDSVQAGSVLLYDKNHPEVKILSPVSGEVTAVARGERRKLLYVSVKANGQETQADLPKISTSGKKEEVAEAIFAAGFGALIRQRPYDVVANLANMPKAIFVSAFDSAPLAPDYNFILKGEEANLQAGLTALSRVAKVYYSVSPATSPALRNMKDVEVNEFVGKHPAGLVGVQMNHLDPVNKGEYVWSMNVQDVAMMGRYINSGKLDLTRKIAVAGAKVKDPAYVTVLAGSKIGDICRDNLIRDEHLRIINGNPLTGLRASEEDALSPFAAQVTVIAEGDETDEMLGWAMPRLKKFSSTRLFATKLQQAFCKNRTYDFDARICGGERAFIMSGEYDRVFPMDILPEQLVKAMIARNLDHMEQLGAYEVAPEDFALCEFVCTSKIETQRIVREALDYMRKELE</sequence>
<accession>A0A940IF32</accession>
<dbReference type="NCBIfam" id="NF003761">
    <property type="entry name" value="PRK05352.1-4"/>
    <property type="match status" value="1"/>
</dbReference>
<evidence type="ECO:0000256" key="4">
    <source>
        <dbReference type="ARBA" id="ARBA00023053"/>
    </source>
</evidence>
<dbReference type="InterPro" id="IPR022615">
    <property type="entry name" value="NqrA_C_domain"/>
</dbReference>
<dbReference type="Proteomes" id="UP000712007">
    <property type="component" value="Unassembled WGS sequence"/>
</dbReference>
<proteinExistence type="inferred from homology"/>
<dbReference type="PANTHER" id="PTHR37839:SF1">
    <property type="entry name" value="NA(+)-TRANSLOCATING NADH-QUINONE REDUCTASE SUBUNIT A"/>
    <property type="match status" value="1"/>
</dbReference>
<dbReference type="PANTHER" id="PTHR37839">
    <property type="entry name" value="NA(+)-TRANSLOCATING NADH-QUINONE REDUCTASE SUBUNIT A"/>
    <property type="match status" value="1"/>
</dbReference>
<dbReference type="Pfam" id="PF11973">
    <property type="entry name" value="NQRA_SLBB"/>
    <property type="match status" value="1"/>
</dbReference>
<keyword evidence="6 8" id="KW-0830">Ubiquinone</keyword>
<protein>
    <recommendedName>
        <fullName evidence="8">Na(+)-translocating NADH-quinone reductase subunit A</fullName>
        <shortName evidence="8">Na(+)-NQR subunit A</shortName>
        <shortName evidence="8">Na(+)-translocating NQR subunit A</shortName>
        <ecNumber evidence="8">7.2.1.1</ecNumber>
    </recommendedName>
    <alternativeName>
        <fullName evidence="8">NQR complex subunit A</fullName>
    </alternativeName>
    <alternativeName>
        <fullName evidence="8">NQR-1 subunit A</fullName>
    </alternativeName>
</protein>
<dbReference type="EMBL" id="JADIMV010000113">
    <property type="protein sequence ID" value="MBO8440309.1"/>
    <property type="molecule type" value="Genomic_DNA"/>
</dbReference>
<dbReference type="HAMAP" id="MF_00425">
    <property type="entry name" value="NqrA"/>
    <property type="match status" value="1"/>
</dbReference>
<dbReference type="InterPro" id="IPR056148">
    <property type="entry name" value="NQRA_2nd"/>
</dbReference>
<feature type="domain" description="NqrA second alpha/beta" evidence="11">
    <location>
        <begin position="114"/>
        <end position="254"/>
    </location>
</feature>